<feature type="region of interest" description="Disordered" evidence="1">
    <location>
        <begin position="1"/>
        <end position="22"/>
    </location>
</feature>
<dbReference type="RefSeq" id="WP_105390514.1">
    <property type="nucleotide sequence ID" value="NZ_PUIQ01000009.1"/>
</dbReference>
<feature type="compositionally biased region" description="Basic and acidic residues" evidence="1">
    <location>
        <begin position="8"/>
        <end position="22"/>
    </location>
</feature>
<name>A0A2S8IYA1_BURCE</name>
<dbReference type="AlphaFoldDB" id="A0A2S8IYA1"/>
<evidence type="ECO:0000256" key="1">
    <source>
        <dbReference type="SAM" id="MobiDB-lite"/>
    </source>
</evidence>
<dbReference type="Proteomes" id="UP000238206">
    <property type="component" value="Unassembled WGS sequence"/>
</dbReference>
<accession>A0A2S8IYA1</accession>
<proteinExistence type="predicted"/>
<evidence type="ECO:0000313" key="2">
    <source>
        <dbReference type="EMBL" id="PQP19713.1"/>
    </source>
</evidence>
<protein>
    <submittedName>
        <fullName evidence="2">Uncharacterized protein</fullName>
    </submittedName>
</protein>
<sequence>MEGLQRLDFGKEPTGEGGDTYRKAAKKIQANFDAISTEMDRKASSVDSGAALDQEKQDRATGDANTLASAKSYADTQDAAKLATAKAYADTVGSATLTSAKSYADAQDAKTLTSAESYADEQDAAVTKAANTRMDAGDASTLAASKAYTNDQISALVGGAPDALNTLKELADALGDDKDFAAHVTTEMGLKAYTTDVDAKDASILAQAKAYTDSSPAGSASKPYVDAQDADTLASSKAYTDSLAKGTIRPSEVQSQGKVVGTGSVSALVATNGGGAGQTSIIMKREGGPTDQKQWELMQDGGGAVVLRTANDNYTSAQAALQVTRGTGVTLATMLLMPTQGNVVAGPIADDGQARLQVGGKVGLRTDYAEIRMRAASGTNLNGWRIISNINGSLDGSLVFQHSTDNYGTNFTDALTMGAGGNVFIATGAPPAGPSALNVGNAMLLYSPQYDNIGLFSTSSYSGGLAIEAATGDNKTKKNIALAPWGGRVLVGNGVGDDGTNAFQVKGNTSLRGDATITGNATSGAVITATTQYRQGLDGDGTATALYNDPGKRNFVVRSGPSTAYKFTQVTEAGDLLSPGGGYFTNKVQGSQLLAEGSTDLATASLFLNNTGTNGRKYSVASRGTTDFAISDETAGATRLAINAAGTVITKGNLQVDGTANVSGATNANQINATGLTIRGAGQVGTLMSNTAGNTAFMSYVGPGGYFNIAGTDGAGAVKAAVMRVSGDMSQVDLLPGNNAVHDNRTNVTLGGSASIAGRLWLYQGDPTSGAHGEIAMKRNGDGVCMYVRGWPDTGNAGVQFVNAGYTAVVASIDNGGSIWTAGNLGFAGGGAVNGDGNVLMKFRNQWLSDGAAHWDDAWNKANDAQVNRADRGAQCHQVDRIEWDYVGSVNSQIHNVIDVGDPWVVTGLRVNASTSGITAIWQRTSWLRNN</sequence>
<evidence type="ECO:0000313" key="3">
    <source>
        <dbReference type="Proteomes" id="UP000238206"/>
    </source>
</evidence>
<comment type="caution">
    <text evidence="2">The sequence shown here is derived from an EMBL/GenBank/DDBJ whole genome shotgun (WGS) entry which is preliminary data.</text>
</comment>
<dbReference type="EMBL" id="PUIQ01000009">
    <property type="protein sequence ID" value="PQP19713.1"/>
    <property type="molecule type" value="Genomic_DNA"/>
</dbReference>
<reference evidence="2 3" key="1">
    <citation type="submission" date="2018-02" db="EMBL/GenBank/DDBJ databases">
        <title>Draft genome sequencing of Burkholderia cepacia Y14-15.</title>
        <authorList>
            <person name="Zheng B.-X."/>
        </authorList>
    </citation>
    <scope>NUCLEOTIDE SEQUENCE [LARGE SCALE GENOMIC DNA]</scope>
    <source>
        <strain evidence="2 3">Y14-15</strain>
    </source>
</reference>
<organism evidence="2 3">
    <name type="scientific">Burkholderia cepacia</name>
    <name type="common">Pseudomonas cepacia</name>
    <dbReference type="NCBI Taxonomy" id="292"/>
    <lineage>
        <taxon>Bacteria</taxon>
        <taxon>Pseudomonadati</taxon>
        <taxon>Pseudomonadota</taxon>
        <taxon>Betaproteobacteria</taxon>
        <taxon>Burkholderiales</taxon>
        <taxon>Burkholderiaceae</taxon>
        <taxon>Burkholderia</taxon>
        <taxon>Burkholderia cepacia complex</taxon>
    </lineage>
</organism>
<feature type="region of interest" description="Disordered" evidence="1">
    <location>
        <begin position="39"/>
        <end position="63"/>
    </location>
</feature>
<gene>
    <name evidence="2" type="ORF">C5615_09750</name>
</gene>